<keyword evidence="3" id="KW-0804">Transcription</keyword>
<dbReference type="Proteomes" id="UP000543598">
    <property type="component" value="Unassembled WGS sequence"/>
</dbReference>
<dbReference type="PANTHER" id="PTHR43537:SF24">
    <property type="entry name" value="GLUCONATE OPERON TRANSCRIPTIONAL REPRESSOR"/>
    <property type="match status" value="1"/>
</dbReference>
<evidence type="ECO:0000256" key="3">
    <source>
        <dbReference type="ARBA" id="ARBA00023163"/>
    </source>
</evidence>
<dbReference type="PROSITE" id="PS50949">
    <property type="entry name" value="HTH_GNTR"/>
    <property type="match status" value="1"/>
</dbReference>
<gene>
    <name evidence="5" type="ORF">HLA99_13925</name>
</gene>
<dbReference type="SMART" id="SM00895">
    <property type="entry name" value="FCD"/>
    <property type="match status" value="1"/>
</dbReference>
<sequence length="228" mass="24970">MSGLASGAAADGAATVRPPIGEEIYGELLSRILSSQIEPGGRITIDVLSRELGISQTPIREALHRLHADGVVVRTHLAGYRVAPRITEDQFESLVEIRLLLEPAAARHAAERMPTGELAELRDAAAAMRPEMLARVDRGYAVFSQRDADFHDAVARGGGNGYIRDSLSRLHSHIHLFRLSETLELTSRAIGEHTDIVDAIARRDPDGAAYAMRHHIEQSATRFRAAFR</sequence>
<dbReference type="SUPFAM" id="SSF48008">
    <property type="entry name" value="GntR ligand-binding domain-like"/>
    <property type="match status" value="1"/>
</dbReference>
<dbReference type="InterPro" id="IPR036390">
    <property type="entry name" value="WH_DNA-bd_sf"/>
</dbReference>
<feature type="domain" description="HTH gntR-type" evidence="4">
    <location>
        <begin position="18"/>
        <end position="85"/>
    </location>
</feature>
<name>A0A7Y2Q2D5_9MICO</name>
<evidence type="ECO:0000259" key="4">
    <source>
        <dbReference type="PROSITE" id="PS50949"/>
    </source>
</evidence>
<evidence type="ECO:0000313" key="5">
    <source>
        <dbReference type="EMBL" id="NNH04945.1"/>
    </source>
</evidence>
<dbReference type="SUPFAM" id="SSF46785">
    <property type="entry name" value="Winged helix' DNA-binding domain"/>
    <property type="match status" value="1"/>
</dbReference>
<keyword evidence="2" id="KW-0238">DNA-binding</keyword>
<dbReference type="RefSeq" id="WP_167036418.1">
    <property type="nucleotide sequence ID" value="NZ_BAAANA010000001.1"/>
</dbReference>
<dbReference type="InterPro" id="IPR036388">
    <property type="entry name" value="WH-like_DNA-bd_sf"/>
</dbReference>
<evidence type="ECO:0000256" key="1">
    <source>
        <dbReference type="ARBA" id="ARBA00023015"/>
    </source>
</evidence>
<dbReference type="Gene3D" id="1.20.120.530">
    <property type="entry name" value="GntR ligand-binding domain-like"/>
    <property type="match status" value="1"/>
</dbReference>
<protein>
    <submittedName>
        <fullName evidence="5">GntR family transcriptional regulator</fullName>
    </submittedName>
</protein>
<dbReference type="InterPro" id="IPR011711">
    <property type="entry name" value="GntR_C"/>
</dbReference>
<accession>A0A7Y2Q2D5</accession>
<dbReference type="Pfam" id="PF07729">
    <property type="entry name" value="FCD"/>
    <property type="match status" value="1"/>
</dbReference>
<dbReference type="Pfam" id="PF00392">
    <property type="entry name" value="GntR"/>
    <property type="match status" value="1"/>
</dbReference>
<reference evidence="5 6" key="1">
    <citation type="submission" date="2020-05" db="EMBL/GenBank/DDBJ databases">
        <title>MicrobeNet Type strains.</title>
        <authorList>
            <person name="Nicholson A.C."/>
        </authorList>
    </citation>
    <scope>NUCLEOTIDE SEQUENCE [LARGE SCALE GENOMIC DNA]</scope>
    <source>
        <strain evidence="5 6">JCM 14282</strain>
    </source>
</reference>
<keyword evidence="6" id="KW-1185">Reference proteome</keyword>
<dbReference type="AlphaFoldDB" id="A0A7Y2Q2D5"/>
<keyword evidence="1" id="KW-0805">Transcription regulation</keyword>
<dbReference type="EMBL" id="JABEMB010000027">
    <property type="protein sequence ID" value="NNH04945.1"/>
    <property type="molecule type" value="Genomic_DNA"/>
</dbReference>
<dbReference type="PANTHER" id="PTHR43537">
    <property type="entry name" value="TRANSCRIPTIONAL REGULATOR, GNTR FAMILY"/>
    <property type="match status" value="1"/>
</dbReference>
<dbReference type="SMART" id="SM00345">
    <property type="entry name" value="HTH_GNTR"/>
    <property type="match status" value="1"/>
</dbReference>
<dbReference type="GO" id="GO:0003700">
    <property type="term" value="F:DNA-binding transcription factor activity"/>
    <property type="evidence" value="ECO:0007669"/>
    <property type="project" value="InterPro"/>
</dbReference>
<dbReference type="InterPro" id="IPR008920">
    <property type="entry name" value="TF_FadR/GntR_C"/>
</dbReference>
<dbReference type="InterPro" id="IPR000524">
    <property type="entry name" value="Tscrpt_reg_HTH_GntR"/>
</dbReference>
<proteinExistence type="predicted"/>
<comment type="caution">
    <text evidence="5">The sequence shown here is derived from an EMBL/GenBank/DDBJ whole genome shotgun (WGS) entry which is preliminary data.</text>
</comment>
<evidence type="ECO:0000313" key="6">
    <source>
        <dbReference type="Proteomes" id="UP000543598"/>
    </source>
</evidence>
<evidence type="ECO:0000256" key="2">
    <source>
        <dbReference type="ARBA" id="ARBA00023125"/>
    </source>
</evidence>
<organism evidence="5 6">
    <name type="scientific">Microbacterium ulmi</name>
    <dbReference type="NCBI Taxonomy" id="179095"/>
    <lineage>
        <taxon>Bacteria</taxon>
        <taxon>Bacillati</taxon>
        <taxon>Actinomycetota</taxon>
        <taxon>Actinomycetes</taxon>
        <taxon>Micrococcales</taxon>
        <taxon>Microbacteriaceae</taxon>
        <taxon>Microbacterium</taxon>
    </lineage>
</organism>
<dbReference type="GO" id="GO:0003677">
    <property type="term" value="F:DNA binding"/>
    <property type="evidence" value="ECO:0007669"/>
    <property type="project" value="UniProtKB-KW"/>
</dbReference>
<dbReference type="Gene3D" id="1.10.10.10">
    <property type="entry name" value="Winged helix-like DNA-binding domain superfamily/Winged helix DNA-binding domain"/>
    <property type="match status" value="1"/>
</dbReference>